<dbReference type="PANTHER" id="PTHR22789">
    <property type="entry name" value="FUCULOSE PHOSPHATE ALDOLASE"/>
    <property type="match status" value="1"/>
</dbReference>
<dbReference type="InterPro" id="IPR050197">
    <property type="entry name" value="Aldolase_class_II_sugar_metab"/>
</dbReference>
<dbReference type="FunCoup" id="Q02C84">
    <property type="interactions" value="168"/>
</dbReference>
<evidence type="ECO:0000259" key="3">
    <source>
        <dbReference type="SMART" id="SM01007"/>
    </source>
</evidence>
<gene>
    <name evidence="4" type="ordered locus">Acid_0320</name>
</gene>
<dbReference type="SMART" id="SM01007">
    <property type="entry name" value="Aldolase_II"/>
    <property type="match status" value="1"/>
</dbReference>
<dbReference type="KEGG" id="sus:Acid_0320"/>
<reference evidence="4" key="1">
    <citation type="submission" date="2006-10" db="EMBL/GenBank/DDBJ databases">
        <title>Complete sequence of Solibacter usitatus Ellin6076.</title>
        <authorList>
            <consortium name="US DOE Joint Genome Institute"/>
            <person name="Copeland A."/>
            <person name="Lucas S."/>
            <person name="Lapidus A."/>
            <person name="Barry K."/>
            <person name="Detter J.C."/>
            <person name="Glavina del Rio T."/>
            <person name="Hammon N."/>
            <person name="Israni S."/>
            <person name="Dalin E."/>
            <person name="Tice H."/>
            <person name="Pitluck S."/>
            <person name="Thompson L.S."/>
            <person name="Brettin T."/>
            <person name="Bruce D."/>
            <person name="Han C."/>
            <person name="Tapia R."/>
            <person name="Gilna P."/>
            <person name="Schmutz J."/>
            <person name="Larimer F."/>
            <person name="Land M."/>
            <person name="Hauser L."/>
            <person name="Kyrpides N."/>
            <person name="Mikhailova N."/>
            <person name="Janssen P.H."/>
            <person name="Kuske C.R."/>
            <person name="Richardson P."/>
        </authorList>
    </citation>
    <scope>NUCLEOTIDE SEQUENCE</scope>
    <source>
        <strain evidence="4">Ellin6076</strain>
    </source>
</reference>
<feature type="domain" description="Class II aldolase/adducin N-terminal" evidence="3">
    <location>
        <begin position="20"/>
        <end position="196"/>
    </location>
</feature>
<evidence type="ECO:0000256" key="1">
    <source>
        <dbReference type="ARBA" id="ARBA00022723"/>
    </source>
</evidence>
<dbReference type="SUPFAM" id="SSF53639">
    <property type="entry name" value="AraD/HMP-PK domain-like"/>
    <property type="match status" value="1"/>
</dbReference>
<dbReference type="HOGENOM" id="CLU_006033_3_1_0"/>
<dbReference type="GO" id="GO:0016832">
    <property type="term" value="F:aldehyde-lyase activity"/>
    <property type="evidence" value="ECO:0007669"/>
    <property type="project" value="TreeGrafter"/>
</dbReference>
<protein>
    <submittedName>
        <fullName evidence="4">Class II aldolase/adducin family protein</fullName>
    </submittedName>
</protein>
<dbReference type="AlphaFoldDB" id="Q02C84"/>
<dbReference type="Pfam" id="PF00596">
    <property type="entry name" value="Aldolase_II"/>
    <property type="match status" value="1"/>
</dbReference>
<organism evidence="4">
    <name type="scientific">Solibacter usitatus (strain Ellin6076)</name>
    <dbReference type="NCBI Taxonomy" id="234267"/>
    <lineage>
        <taxon>Bacteria</taxon>
        <taxon>Pseudomonadati</taxon>
        <taxon>Acidobacteriota</taxon>
        <taxon>Terriglobia</taxon>
        <taxon>Bryobacterales</taxon>
        <taxon>Solibacteraceae</taxon>
        <taxon>Candidatus Solibacter</taxon>
    </lineage>
</organism>
<keyword evidence="2" id="KW-0456">Lyase</keyword>
<dbReference type="GO" id="GO:0019323">
    <property type="term" value="P:pentose catabolic process"/>
    <property type="evidence" value="ECO:0007669"/>
    <property type="project" value="TreeGrafter"/>
</dbReference>
<dbReference type="Gene3D" id="3.40.225.10">
    <property type="entry name" value="Class II aldolase/adducin N-terminal domain"/>
    <property type="match status" value="1"/>
</dbReference>
<dbReference type="InParanoid" id="Q02C84"/>
<accession>Q02C84</accession>
<dbReference type="eggNOG" id="COG0235">
    <property type="taxonomic scope" value="Bacteria"/>
</dbReference>
<dbReference type="InterPro" id="IPR036409">
    <property type="entry name" value="Aldolase_II/adducin_N_sf"/>
</dbReference>
<keyword evidence="1" id="KW-0479">Metal-binding</keyword>
<proteinExistence type="predicted"/>
<name>Q02C84_SOLUE</name>
<dbReference type="EMBL" id="CP000473">
    <property type="protein sequence ID" value="ABJ81332.1"/>
    <property type="molecule type" value="Genomic_DNA"/>
</dbReference>
<evidence type="ECO:0000256" key="2">
    <source>
        <dbReference type="ARBA" id="ARBA00023239"/>
    </source>
</evidence>
<dbReference type="STRING" id="234267.Acid_0320"/>
<sequence>MHSATIGNSVMVKTEREYRDDICQIGRLVFQKGWVAANDGNITIRLDAERILATPTGVCKGMMHPDDLIIVDMKGNKISGRAQGTSEIAMHTTVYGLRPDVKAVVHAHPPVATGYATAGRELNLALLPEVVIGLGCVPLADYGLPGTPALTEPMLPLIPKYDALMMANHGAVCYGEDVFKAYFKMETLEHFARIQLVAELLGGPKVLPRTEVDKLLDSRTRYGVKAKSAGEPNCPVAAEEVGRSSCGAAGAAPRADEEHFYVSRSELVSIVEEALKARGIA</sequence>
<dbReference type="GO" id="GO:0005829">
    <property type="term" value="C:cytosol"/>
    <property type="evidence" value="ECO:0007669"/>
    <property type="project" value="TreeGrafter"/>
</dbReference>
<dbReference type="PANTHER" id="PTHR22789:SF0">
    <property type="entry name" value="3-OXO-TETRONATE 4-PHOSPHATE DECARBOXYLASE-RELATED"/>
    <property type="match status" value="1"/>
</dbReference>
<dbReference type="InterPro" id="IPR001303">
    <property type="entry name" value="Aldolase_II/adducin_N"/>
</dbReference>
<dbReference type="GO" id="GO:0046872">
    <property type="term" value="F:metal ion binding"/>
    <property type="evidence" value="ECO:0007669"/>
    <property type="project" value="UniProtKB-KW"/>
</dbReference>
<evidence type="ECO:0000313" key="4">
    <source>
        <dbReference type="EMBL" id="ABJ81332.1"/>
    </source>
</evidence>